<evidence type="ECO:0000313" key="2">
    <source>
        <dbReference type="Proteomes" id="UP001597199"/>
    </source>
</evidence>
<dbReference type="EMBL" id="JBHTOA010000016">
    <property type="protein sequence ID" value="MFD1398338.1"/>
    <property type="molecule type" value="Genomic_DNA"/>
</dbReference>
<sequence length="162" mass="18029">MRVMDLTGQKFGRLLVLHRAGTAANGNASWQCRCDCGNIVVVDGYRLRHHQVKSCGCLRREVSRRYAANNPAFTAHQKAHGTDLVSDDGVPLNSLIRSKRNKSGVIGVSYNAANQRWFARLRHNGKYVLLKACDSFDEAVALRRAAERQYLGRQDTAISSEA</sequence>
<accession>A0ABW4BEM6</accession>
<keyword evidence="2" id="KW-1185">Reference proteome</keyword>
<comment type="caution">
    <text evidence="1">The sequence shown here is derived from an EMBL/GenBank/DDBJ whole genome shotgun (WGS) entry which is preliminary data.</text>
</comment>
<proteinExistence type="predicted"/>
<gene>
    <name evidence="1" type="ORF">ACFQ41_03335</name>
</gene>
<dbReference type="Proteomes" id="UP001597199">
    <property type="component" value="Unassembled WGS sequence"/>
</dbReference>
<evidence type="ECO:0000313" key="1">
    <source>
        <dbReference type="EMBL" id="MFD1398338.1"/>
    </source>
</evidence>
<reference evidence="2" key="1">
    <citation type="journal article" date="2019" name="Int. J. Syst. Evol. Microbiol.">
        <title>The Global Catalogue of Microorganisms (GCM) 10K type strain sequencing project: providing services to taxonomists for standard genome sequencing and annotation.</title>
        <authorList>
            <consortium name="The Broad Institute Genomics Platform"/>
            <consortium name="The Broad Institute Genome Sequencing Center for Infectious Disease"/>
            <person name="Wu L."/>
            <person name="Ma J."/>
        </authorList>
    </citation>
    <scope>NUCLEOTIDE SEQUENCE [LARGE SCALE GENOMIC DNA]</scope>
    <source>
        <strain evidence="2">CCM 9110</strain>
    </source>
</reference>
<organism evidence="1 2">
    <name type="scientific">Lacticaseibacillus suilingensis</name>
    <dbReference type="NCBI Taxonomy" id="2799577"/>
    <lineage>
        <taxon>Bacteria</taxon>
        <taxon>Bacillati</taxon>
        <taxon>Bacillota</taxon>
        <taxon>Bacilli</taxon>
        <taxon>Lactobacillales</taxon>
        <taxon>Lactobacillaceae</taxon>
        <taxon>Lacticaseibacillus</taxon>
    </lineage>
</organism>
<protein>
    <submittedName>
        <fullName evidence="1">AP2 domain-containing protein</fullName>
    </submittedName>
</protein>
<dbReference type="RefSeq" id="WP_125579202.1">
    <property type="nucleotide sequence ID" value="NZ_BOLV01000001.1"/>
</dbReference>
<name>A0ABW4BEM6_9LACO</name>